<dbReference type="InterPro" id="IPR015590">
    <property type="entry name" value="Aldehyde_DH_dom"/>
</dbReference>
<dbReference type="Proteomes" id="UP000243342">
    <property type="component" value="Unassembled WGS sequence"/>
</dbReference>
<feature type="domain" description="Aldehyde dehydrogenase" evidence="2">
    <location>
        <begin position="30"/>
        <end position="239"/>
    </location>
</feature>
<dbReference type="Pfam" id="PF00171">
    <property type="entry name" value="Aldedh"/>
    <property type="match status" value="1"/>
</dbReference>
<reference evidence="3 4" key="1">
    <citation type="submission" date="2016-10" db="EMBL/GenBank/DDBJ databases">
        <title>Genome sequence of Streptomyces gilvigriseus MUSC 26.</title>
        <authorList>
            <person name="Lee L.-H."/>
            <person name="Ser H.-L."/>
        </authorList>
    </citation>
    <scope>NUCLEOTIDE SEQUENCE [LARGE SCALE GENOMIC DNA]</scope>
    <source>
        <strain evidence="3 4">MUSC 26</strain>
    </source>
</reference>
<name>A0A1J7BJ13_9ACTN</name>
<dbReference type="SUPFAM" id="SSF53720">
    <property type="entry name" value="ALDH-like"/>
    <property type="match status" value="1"/>
</dbReference>
<dbReference type="GO" id="GO:0016491">
    <property type="term" value="F:oxidoreductase activity"/>
    <property type="evidence" value="ECO:0007669"/>
    <property type="project" value="UniProtKB-KW"/>
</dbReference>
<dbReference type="PANTHER" id="PTHR11699">
    <property type="entry name" value="ALDEHYDE DEHYDROGENASE-RELATED"/>
    <property type="match status" value="1"/>
</dbReference>
<organism evidence="3 4">
    <name type="scientific">Mangrovactinospora gilvigrisea</name>
    <dbReference type="NCBI Taxonomy" id="1428644"/>
    <lineage>
        <taxon>Bacteria</taxon>
        <taxon>Bacillati</taxon>
        <taxon>Actinomycetota</taxon>
        <taxon>Actinomycetes</taxon>
        <taxon>Kitasatosporales</taxon>
        <taxon>Streptomycetaceae</taxon>
        <taxon>Mangrovactinospora</taxon>
    </lineage>
</organism>
<dbReference type="EMBL" id="MLCF01000017">
    <property type="protein sequence ID" value="OIV38573.1"/>
    <property type="molecule type" value="Genomic_DNA"/>
</dbReference>
<proteinExistence type="predicted"/>
<protein>
    <submittedName>
        <fullName evidence="3">Aldehyde dehydrogenase</fullName>
    </submittedName>
</protein>
<dbReference type="RefSeq" id="WP_071655394.1">
    <property type="nucleotide sequence ID" value="NZ_MLCF01000017.1"/>
</dbReference>
<evidence type="ECO:0000313" key="3">
    <source>
        <dbReference type="EMBL" id="OIV38573.1"/>
    </source>
</evidence>
<accession>A0A1J7BJ13</accession>
<comment type="caution">
    <text evidence="3">The sequence shown here is derived from an EMBL/GenBank/DDBJ whole genome shotgun (WGS) entry which is preliminary data.</text>
</comment>
<gene>
    <name evidence="3" type="ORF">BIV57_04780</name>
</gene>
<evidence type="ECO:0000259" key="2">
    <source>
        <dbReference type="Pfam" id="PF00171"/>
    </source>
</evidence>
<dbReference type="AlphaFoldDB" id="A0A1J7BJ13"/>
<dbReference type="OrthoDB" id="188583at2"/>
<keyword evidence="1" id="KW-0560">Oxidoreductase</keyword>
<evidence type="ECO:0000256" key="1">
    <source>
        <dbReference type="ARBA" id="ARBA00023002"/>
    </source>
</evidence>
<dbReference type="InterPro" id="IPR016161">
    <property type="entry name" value="Ald_DH/histidinol_DH"/>
</dbReference>
<dbReference type="InterPro" id="IPR016162">
    <property type="entry name" value="Ald_DH_N"/>
</dbReference>
<evidence type="ECO:0000313" key="4">
    <source>
        <dbReference type="Proteomes" id="UP000243342"/>
    </source>
</evidence>
<keyword evidence="4" id="KW-1185">Reference proteome</keyword>
<dbReference type="Gene3D" id="3.40.605.10">
    <property type="entry name" value="Aldehyde Dehydrogenase, Chain A, domain 1"/>
    <property type="match status" value="1"/>
</dbReference>
<dbReference type="STRING" id="1428644.BIV57_04780"/>
<sequence length="272" mass="27905">MSDRLAVLKTYKLFVGGKFPRSEGGRVYEVAAESGEWLGNAPLGTRKDVRDAVAAARKGFGGWAAATAYNRGQVLYRVAEMLETRGTLGGEDVAAAVDRLVWYAGWTDKLAQVAGSMNPVAGPYWNVSRPEPCGVVGVLAPPRGGLLGLVSVLAPVLAAGNAAVVVPAEGAPLGALELGEVLGVSDVPAGVVNVVSGPVAQLAPVLAAHADVDGVDLTGAAPEAVAELEGLAAGTLKRVWRGDPAEAWGADPGTARLLAFTELKTVWHPASW</sequence>